<evidence type="ECO:0000313" key="3">
    <source>
        <dbReference type="EMBL" id="EPS73090.1"/>
    </source>
</evidence>
<dbReference type="InterPro" id="IPR024097">
    <property type="entry name" value="bHLH_ZIP_TF"/>
</dbReference>
<protein>
    <submittedName>
        <fullName evidence="3">Uncharacterized protein</fullName>
    </submittedName>
</protein>
<evidence type="ECO:0000256" key="2">
    <source>
        <dbReference type="ARBA" id="ARBA00023242"/>
    </source>
</evidence>
<gene>
    <name evidence="3" type="ORF">M569_01666</name>
</gene>
<reference evidence="3 4" key="1">
    <citation type="journal article" date="2013" name="BMC Genomics">
        <title>The miniature genome of a carnivorous plant Genlisea aurea contains a low number of genes and short non-coding sequences.</title>
        <authorList>
            <person name="Leushkin E.V."/>
            <person name="Sutormin R.A."/>
            <person name="Nabieva E.R."/>
            <person name="Penin A.A."/>
            <person name="Kondrashov A.S."/>
            <person name="Logacheva M.D."/>
        </authorList>
    </citation>
    <scope>NUCLEOTIDE SEQUENCE [LARGE SCALE GENOMIC DNA]</scope>
</reference>
<dbReference type="AlphaFoldDB" id="S8D121"/>
<dbReference type="Proteomes" id="UP000015453">
    <property type="component" value="Unassembled WGS sequence"/>
</dbReference>
<dbReference type="PANTHER" id="PTHR12565">
    <property type="entry name" value="STEROL REGULATORY ELEMENT-BINDING PROTEIN"/>
    <property type="match status" value="1"/>
</dbReference>
<dbReference type="PANTHER" id="PTHR12565:SF431">
    <property type="entry name" value="TRANSCRIPTION FACTOR BHLH137"/>
    <property type="match status" value="1"/>
</dbReference>
<organism evidence="3 4">
    <name type="scientific">Genlisea aurea</name>
    <dbReference type="NCBI Taxonomy" id="192259"/>
    <lineage>
        <taxon>Eukaryota</taxon>
        <taxon>Viridiplantae</taxon>
        <taxon>Streptophyta</taxon>
        <taxon>Embryophyta</taxon>
        <taxon>Tracheophyta</taxon>
        <taxon>Spermatophyta</taxon>
        <taxon>Magnoliopsida</taxon>
        <taxon>eudicotyledons</taxon>
        <taxon>Gunneridae</taxon>
        <taxon>Pentapetalae</taxon>
        <taxon>asterids</taxon>
        <taxon>lamiids</taxon>
        <taxon>Lamiales</taxon>
        <taxon>Lentibulariaceae</taxon>
        <taxon>Genlisea</taxon>
    </lineage>
</organism>
<evidence type="ECO:0000313" key="4">
    <source>
        <dbReference type="Proteomes" id="UP000015453"/>
    </source>
</evidence>
<dbReference type="OrthoDB" id="1928604at2759"/>
<evidence type="ECO:0000256" key="1">
    <source>
        <dbReference type="ARBA" id="ARBA00004123"/>
    </source>
</evidence>
<dbReference type="GO" id="GO:0005634">
    <property type="term" value="C:nucleus"/>
    <property type="evidence" value="ECO:0007669"/>
    <property type="project" value="UniProtKB-SubCell"/>
</dbReference>
<keyword evidence="4" id="KW-1185">Reference proteome</keyword>
<comment type="subcellular location">
    <subcellularLocation>
        <location evidence="1">Nucleus</location>
    </subcellularLocation>
</comment>
<dbReference type="EMBL" id="AUSU01000567">
    <property type="protein sequence ID" value="EPS73090.1"/>
    <property type="molecule type" value="Genomic_DNA"/>
</dbReference>
<sequence length="122" mass="14006">MRRERISERMKMLLALVPGCDKFLSMKLASVNPTYDFTMDLNHEQNWGGSQIFGGMQDASNGCCHSNFLNDSPTSVLTFRQNPNLDPTPTRADFMWELNDQVERYRQMEIGDSNVDALFSFN</sequence>
<keyword evidence="2" id="KW-0539">Nucleus</keyword>
<dbReference type="GO" id="GO:0003700">
    <property type="term" value="F:DNA-binding transcription factor activity"/>
    <property type="evidence" value="ECO:0007669"/>
    <property type="project" value="TreeGrafter"/>
</dbReference>
<accession>S8D121</accession>
<proteinExistence type="predicted"/>
<name>S8D121_9LAMI</name>
<comment type="caution">
    <text evidence="3">The sequence shown here is derived from an EMBL/GenBank/DDBJ whole genome shotgun (WGS) entry which is preliminary data.</text>
</comment>